<evidence type="ECO:0000256" key="1">
    <source>
        <dbReference type="SAM" id="MobiDB-lite"/>
    </source>
</evidence>
<keyword evidence="3" id="KW-1185">Reference proteome</keyword>
<feature type="region of interest" description="Disordered" evidence="1">
    <location>
        <begin position="1"/>
        <end position="70"/>
    </location>
</feature>
<comment type="caution">
    <text evidence="2">The sequence shown here is derived from an EMBL/GenBank/DDBJ whole genome shotgun (WGS) entry which is preliminary data.</text>
</comment>
<sequence>MSGSKHDKGESPFTDDLERNPSIGQSGGSFATGEDPTTLEGDNTSEGDVENDADPRTGAVNEDQLGRTNA</sequence>
<evidence type="ECO:0000313" key="2">
    <source>
        <dbReference type="EMBL" id="MCW3798011.1"/>
    </source>
</evidence>
<gene>
    <name evidence="2" type="ORF">OMW55_09370</name>
</gene>
<accession>A0ABT3JGV6</accession>
<dbReference type="Proteomes" id="UP001526246">
    <property type="component" value="Unassembled WGS sequence"/>
</dbReference>
<feature type="compositionally biased region" description="Acidic residues" evidence="1">
    <location>
        <begin position="43"/>
        <end position="52"/>
    </location>
</feature>
<organism evidence="2 3">
    <name type="scientific">Sphingomonas arvum</name>
    <dbReference type="NCBI Taxonomy" id="2992113"/>
    <lineage>
        <taxon>Bacteria</taxon>
        <taxon>Pseudomonadati</taxon>
        <taxon>Pseudomonadota</taxon>
        <taxon>Alphaproteobacteria</taxon>
        <taxon>Sphingomonadales</taxon>
        <taxon>Sphingomonadaceae</taxon>
        <taxon>Sphingomonas</taxon>
    </lineage>
</organism>
<dbReference type="EMBL" id="JAPDOB010000002">
    <property type="protein sequence ID" value="MCW3798011.1"/>
    <property type="molecule type" value="Genomic_DNA"/>
</dbReference>
<proteinExistence type="predicted"/>
<name>A0ABT3JGV6_9SPHN</name>
<evidence type="ECO:0000313" key="3">
    <source>
        <dbReference type="Proteomes" id="UP001526246"/>
    </source>
</evidence>
<feature type="compositionally biased region" description="Basic and acidic residues" evidence="1">
    <location>
        <begin position="1"/>
        <end position="10"/>
    </location>
</feature>
<protein>
    <submittedName>
        <fullName evidence="2">Uncharacterized protein</fullName>
    </submittedName>
</protein>
<reference evidence="2 3" key="1">
    <citation type="submission" date="2022-10" db="EMBL/GenBank/DDBJ databases">
        <title>Sphingomonas sp.</title>
        <authorList>
            <person name="Jin C."/>
        </authorList>
    </citation>
    <scope>NUCLEOTIDE SEQUENCE [LARGE SCALE GENOMIC DNA]</scope>
    <source>
        <strain evidence="2 3">BN140010</strain>
    </source>
</reference>
<dbReference type="RefSeq" id="WP_264882646.1">
    <property type="nucleotide sequence ID" value="NZ_JAPDOB010000002.1"/>
</dbReference>